<evidence type="ECO:0000256" key="1">
    <source>
        <dbReference type="SAM" id="Phobius"/>
    </source>
</evidence>
<name>A0ABV1KWL6_9BACL</name>
<gene>
    <name evidence="2" type="ORF">QJS35_18500</name>
</gene>
<keyword evidence="1" id="KW-0472">Membrane</keyword>
<reference evidence="2 3" key="1">
    <citation type="journal article" date="2023" name="Genome Announc.">
        <title>Pan-Genome Analyses of the Genus Cohnella and Proposal of the Novel Species Cohnella silvisoli sp. nov., Isolated from Forest Soil.</title>
        <authorList>
            <person name="Wang C."/>
            <person name="Mao L."/>
            <person name="Bao G."/>
            <person name="Zhu H."/>
        </authorList>
    </citation>
    <scope>NUCLEOTIDE SEQUENCE [LARGE SCALE GENOMIC DNA]</scope>
    <source>
        <strain evidence="2 3">NL03-T5-1</strain>
    </source>
</reference>
<keyword evidence="1" id="KW-0812">Transmembrane</keyword>
<keyword evidence="1" id="KW-1133">Transmembrane helix</keyword>
<evidence type="ECO:0008006" key="4">
    <source>
        <dbReference type="Google" id="ProtNLM"/>
    </source>
</evidence>
<evidence type="ECO:0000313" key="2">
    <source>
        <dbReference type="EMBL" id="MEQ4484392.1"/>
    </source>
</evidence>
<protein>
    <recommendedName>
        <fullName evidence="4">Two-component sensor histidine kinase</fullName>
    </recommendedName>
</protein>
<dbReference type="EMBL" id="JASKHM010000011">
    <property type="protein sequence ID" value="MEQ4484392.1"/>
    <property type="molecule type" value="Genomic_DNA"/>
</dbReference>
<sequence length="43" mass="5237">MPYFRMGISRFNIFTKLVFSFLLAIIPILIISYDIYSERYDRL</sequence>
<organism evidence="2 3">
    <name type="scientific">Cohnella silvisoli</name>
    <dbReference type="NCBI Taxonomy" id="2873699"/>
    <lineage>
        <taxon>Bacteria</taxon>
        <taxon>Bacillati</taxon>
        <taxon>Bacillota</taxon>
        <taxon>Bacilli</taxon>
        <taxon>Bacillales</taxon>
        <taxon>Paenibacillaceae</taxon>
        <taxon>Cohnella</taxon>
    </lineage>
</organism>
<evidence type="ECO:0000313" key="3">
    <source>
        <dbReference type="Proteomes" id="UP001493487"/>
    </source>
</evidence>
<accession>A0ABV1KWL6</accession>
<proteinExistence type="predicted"/>
<dbReference type="RefSeq" id="WP_255678636.1">
    <property type="nucleotide sequence ID" value="NZ_JAIOAP010000010.1"/>
</dbReference>
<feature type="transmembrane region" description="Helical" evidence="1">
    <location>
        <begin position="12"/>
        <end position="33"/>
    </location>
</feature>
<comment type="caution">
    <text evidence="2">The sequence shown here is derived from an EMBL/GenBank/DDBJ whole genome shotgun (WGS) entry which is preliminary data.</text>
</comment>
<keyword evidence="3" id="KW-1185">Reference proteome</keyword>
<dbReference type="Proteomes" id="UP001493487">
    <property type="component" value="Unassembled WGS sequence"/>
</dbReference>